<dbReference type="SUPFAM" id="SSF48239">
    <property type="entry name" value="Terpenoid cyclases/Protein prenyltransferases"/>
    <property type="match status" value="1"/>
</dbReference>
<sequence length="320" mass="36091">MEPDAAVLAWLHDSDPALRWKVERDLLDAPAAQWEATRARVAREGFGAQLLARQDEDGQFAGGAHFPAGFDFGGDETGQPWTATSWSLMSLREWGVDATALRPDTAGLLERNARWEYDDLPFWDGEVDACINAFTLANGAWLGADVAGIRDWFVAHRLSDGGWNCEWVEGSTRSSFHSTLNSVIGILDDERRTGGTPDLHAARRGAEEYLLQRRLLYRLSTGEKHPWADHLGYPFRHRYSALRALDHFRAAALHDGTPPDARLADAIERVRATRDPDGTWHQAFPPRGREWFPVDVPAGEPSRWLTFFALRVLRWWDTHA</sequence>
<reference evidence="1 2" key="1">
    <citation type="journal article" date="2018" name="Front. Microbiol.">
        <title>Novel Insights Into Bacterial Dimethylsulfoniopropionate Catabolism in the East China Sea.</title>
        <authorList>
            <person name="Liu J."/>
            <person name="Liu J."/>
            <person name="Zhang S.H."/>
            <person name="Liang J."/>
            <person name="Lin H."/>
            <person name="Song D."/>
            <person name="Yang G.P."/>
            <person name="Todd J.D."/>
            <person name="Zhang X.H."/>
        </authorList>
    </citation>
    <scope>NUCLEOTIDE SEQUENCE [LARGE SCALE GENOMIC DNA]</scope>
    <source>
        <strain evidence="1 2">ZYFD042</strain>
    </source>
</reference>
<proteinExistence type="predicted"/>
<dbReference type="AlphaFoldDB" id="A0A3S3KZH9"/>
<comment type="caution">
    <text evidence="1">The sequence shown here is derived from an EMBL/GenBank/DDBJ whole genome shotgun (WGS) entry which is preliminary data.</text>
</comment>
<dbReference type="RefSeq" id="WP_128217282.1">
    <property type="nucleotide sequence ID" value="NZ_RBZY01000017.1"/>
</dbReference>
<dbReference type="Proteomes" id="UP000285970">
    <property type="component" value="Unassembled WGS sequence"/>
</dbReference>
<evidence type="ECO:0000313" key="1">
    <source>
        <dbReference type="EMBL" id="RWR20273.1"/>
    </source>
</evidence>
<dbReference type="InterPro" id="IPR008930">
    <property type="entry name" value="Terpenoid_cyclase/PrenylTrfase"/>
</dbReference>
<dbReference type="OrthoDB" id="370326at2"/>
<evidence type="ECO:0000313" key="2">
    <source>
        <dbReference type="Proteomes" id="UP000285970"/>
    </source>
</evidence>
<accession>A0A3S3KZH9</accession>
<name>A0A3S3KZH9_9MICO</name>
<protein>
    <submittedName>
        <fullName evidence="1">Squalene cyclase</fullName>
    </submittedName>
</protein>
<gene>
    <name evidence="1" type="ORF">D8Y23_06170</name>
</gene>
<dbReference type="EMBL" id="RBZY01000017">
    <property type="protein sequence ID" value="RWR20273.1"/>
    <property type="molecule type" value="Genomic_DNA"/>
</dbReference>
<organism evidence="1 2">
    <name type="scientific">Microbacterium enclense</name>
    <dbReference type="NCBI Taxonomy" id="993073"/>
    <lineage>
        <taxon>Bacteria</taxon>
        <taxon>Bacillati</taxon>
        <taxon>Actinomycetota</taxon>
        <taxon>Actinomycetes</taxon>
        <taxon>Micrococcales</taxon>
        <taxon>Microbacteriaceae</taxon>
        <taxon>Microbacterium</taxon>
    </lineage>
</organism>